<reference evidence="2 3" key="1">
    <citation type="submission" date="2019-05" db="EMBL/GenBank/DDBJ databases">
        <title>Another draft genome of Portunus trituberculatus and its Hox gene families provides insights of decapod evolution.</title>
        <authorList>
            <person name="Jeong J.-H."/>
            <person name="Song I."/>
            <person name="Kim S."/>
            <person name="Choi T."/>
            <person name="Kim D."/>
            <person name="Ryu S."/>
            <person name="Kim W."/>
        </authorList>
    </citation>
    <scope>NUCLEOTIDE SEQUENCE [LARGE SCALE GENOMIC DNA]</scope>
    <source>
        <tissue evidence="2">Muscle</tissue>
    </source>
</reference>
<organism evidence="2 3">
    <name type="scientific">Portunus trituberculatus</name>
    <name type="common">Swimming crab</name>
    <name type="synonym">Neptunus trituberculatus</name>
    <dbReference type="NCBI Taxonomy" id="210409"/>
    <lineage>
        <taxon>Eukaryota</taxon>
        <taxon>Metazoa</taxon>
        <taxon>Ecdysozoa</taxon>
        <taxon>Arthropoda</taxon>
        <taxon>Crustacea</taxon>
        <taxon>Multicrustacea</taxon>
        <taxon>Malacostraca</taxon>
        <taxon>Eumalacostraca</taxon>
        <taxon>Eucarida</taxon>
        <taxon>Decapoda</taxon>
        <taxon>Pleocyemata</taxon>
        <taxon>Brachyura</taxon>
        <taxon>Eubrachyura</taxon>
        <taxon>Portunoidea</taxon>
        <taxon>Portunidae</taxon>
        <taxon>Portuninae</taxon>
        <taxon>Portunus</taxon>
    </lineage>
</organism>
<evidence type="ECO:0000256" key="1">
    <source>
        <dbReference type="SAM" id="MobiDB-lite"/>
    </source>
</evidence>
<dbReference type="AlphaFoldDB" id="A0A5B7I8B4"/>
<name>A0A5B7I8B4_PORTR</name>
<comment type="caution">
    <text evidence="2">The sequence shown here is derived from an EMBL/GenBank/DDBJ whole genome shotgun (WGS) entry which is preliminary data.</text>
</comment>
<evidence type="ECO:0000313" key="2">
    <source>
        <dbReference type="EMBL" id="MPC77737.1"/>
    </source>
</evidence>
<accession>A0A5B7I8B4</accession>
<sequence length="195" mass="20191">MGKGWGGQPRIVALLEATRARPGSRASEQASAGGLTSAGFRRWLPGGNGGPKEKCGEGGGSGGNGRAVPGFGQRLPYNDHVSASATPDLTVFPLTHTHRASHTGNPRADPELPPPPTHLAAAPPVQIGSPCITAHPFIPTPRCITPPIIPTKIHAPPYQIARPATGRGPAPSSRPAPRPASPPDPLKMDYYLDLS</sequence>
<gene>
    <name evidence="2" type="ORF">E2C01_072203</name>
</gene>
<evidence type="ECO:0000313" key="3">
    <source>
        <dbReference type="Proteomes" id="UP000324222"/>
    </source>
</evidence>
<feature type="compositionally biased region" description="Pro residues" evidence="1">
    <location>
        <begin position="172"/>
        <end position="185"/>
    </location>
</feature>
<feature type="region of interest" description="Disordered" evidence="1">
    <location>
        <begin position="157"/>
        <end position="195"/>
    </location>
</feature>
<dbReference type="Proteomes" id="UP000324222">
    <property type="component" value="Unassembled WGS sequence"/>
</dbReference>
<keyword evidence="3" id="KW-1185">Reference proteome</keyword>
<feature type="region of interest" description="Disordered" evidence="1">
    <location>
        <begin position="18"/>
        <end position="73"/>
    </location>
</feature>
<dbReference type="EMBL" id="VSRR010046609">
    <property type="protein sequence ID" value="MPC77737.1"/>
    <property type="molecule type" value="Genomic_DNA"/>
</dbReference>
<proteinExistence type="predicted"/>
<protein>
    <submittedName>
        <fullName evidence="2">Uncharacterized protein</fullName>
    </submittedName>
</protein>